<evidence type="ECO:0000259" key="6">
    <source>
        <dbReference type="PROSITE" id="PS50109"/>
    </source>
</evidence>
<dbReference type="SUPFAM" id="SSF55785">
    <property type="entry name" value="PYP-like sensor domain (PAS domain)"/>
    <property type="match status" value="2"/>
</dbReference>
<dbReference type="InterPro" id="IPR029016">
    <property type="entry name" value="GAF-like_dom_sf"/>
</dbReference>
<reference evidence="8 9" key="1">
    <citation type="journal article" date="2014" name="PLoS Genet.">
        <title>Phylogenetically driven sequencing of extremely halophilic archaea reveals strategies for static and dynamic osmo-response.</title>
        <authorList>
            <person name="Becker E.A."/>
            <person name="Seitzer P.M."/>
            <person name="Tritt A."/>
            <person name="Larsen D."/>
            <person name="Krusor M."/>
            <person name="Yao A.I."/>
            <person name="Wu D."/>
            <person name="Madern D."/>
            <person name="Eisen J.A."/>
            <person name="Darling A.E."/>
            <person name="Facciotti M.T."/>
        </authorList>
    </citation>
    <scope>NUCLEOTIDE SEQUENCE [LARGE SCALE GENOMIC DNA]</scope>
    <source>
        <strain evidence="8 9">JCM 10478</strain>
    </source>
</reference>
<dbReference type="InterPro" id="IPR036890">
    <property type="entry name" value="HATPase_C_sf"/>
</dbReference>
<dbReference type="SUPFAM" id="SSF55874">
    <property type="entry name" value="ATPase domain of HSP90 chaperone/DNA topoisomerase II/histidine kinase"/>
    <property type="match status" value="1"/>
</dbReference>
<dbReference type="InterPro" id="IPR005467">
    <property type="entry name" value="His_kinase_dom"/>
</dbReference>
<dbReference type="InterPro" id="IPR003018">
    <property type="entry name" value="GAF"/>
</dbReference>
<keyword evidence="9" id="KW-1185">Reference proteome</keyword>
<dbReference type="PROSITE" id="PS50112">
    <property type="entry name" value="PAS"/>
    <property type="match status" value="2"/>
</dbReference>
<dbReference type="Pfam" id="PF00512">
    <property type="entry name" value="HisKA"/>
    <property type="match status" value="1"/>
</dbReference>
<evidence type="ECO:0000256" key="2">
    <source>
        <dbReference type="ARBA" id="ARBA00012438"/>
    </source>
</evidence>
<dbReference type="RefSeq" id="WP_006430341.1">
    <property type="nucleotide sequence ID" value="NZ_AOID01000021.1"/>
</dbReference>
<dbReference type="InterPro" id="IPR036097">
    <property type="entry name" value="HisK_dim/P_sf"/>
</dbReference>
<dbReference type="GO" id="GO:0000155">
    <property type="term" value="F:phosphorelay sensor kinase activity"/>
    <property type="evidence" value="ECO:0007669"/>
    <property type="project" value="InterPro"/>
</dbReference>
<dbReference type="EMBL" id="AOID01000021">
    <property type="protein sequence ID" value="ELY68715.1"/>
    <property type="molecule type" value="Genomic_DNA"/>
</dbReference>
<evidence type="ECO:0000256" key="5">
    <source>
        <dbReference type="ARBA" id="ARBA00023012"/>
    </source>
</evidence>
<keyword evidence="4" id="KW-0418">Kinase</keyword>
<dbReference type="EC" id="2.7.13.3" evidence="2"/>
<evidence type="ECO:0000256" key="1">
    <source>
        <dbReference type="ARBA" id="ARBA00000085"/>
    </source>
</evidence>
<sequence>MSRSTAGDVDARSLLERVRELDPQLPVFLIAEDWDEDAASAALEAGATGCVSVSTAEHGTRLAMRIERAVDAATERRDLEAATARFRALTENASFAVITADDDGRIRYANDAVESLFGHAAADLVGERISTLVPGKYRNSHRDTIAHFLRTGEQTLDWNWAELDALHADGHEVPVGVSFGEAAIDGDHLFTAVIRDRTDRKRLEREREATLERIADAFVSIDADWEFTYINEQAAELLDRPREDLLGESLGTAFEAVAGTEFERELEHAFTEQTTVSFTQYFAALERWFEVRAYPSADGLSIFFTDVTDRMRAEEELEASVTALQALYDISTGADASLDEKIPELLELGCESLDLPYGFLTRINLDERTQTVVQSWGDHTLLQAGESCPLAEAYCRETIKTHELVTVANAPDEGWTGDPAYELFELGSYVGAKVTVDGTIWGTLCFASSEPREGDGFTEAERTLVKLMAKWVSYETERERSRETLERQNDRLQEFTSVVSHDLRNPLNVAQGSLELAQEGDHARLEACDEALDRMEQLIEELLSLAEQGATTVDLEPVSVRDCATKAWSMVDTGDAALDLEGQCWARADPDRLQQLLENLFRNALDHGVPDGGTSADLTVTVGDCEGGFYVADTGQGIPEDERDAVFDIGFTTAEDGTGFGLGIVERVAEAHDWGLEATTGEAGGARFELTGVARPRDGN</sequence>
<dbReference type="SMART" id="SM00065">
    <property type="entry name" value="GAF"/>
    <property type="match status" value="1"/>
</dbReference>
<dbReference type="SMART" id="SM00387">
    <property type="entry name" value="HATPase_c"/>
    <property type="match status" value="1"/>
</dbReference>
<keyword evidence="5" id="KW-0902">Two-component regulatory system</keyword>
<dbReference type="InterPro" id="IPR050736">
    <property type="entry name" value="Sensor_HK_Regulatory"/>
</dbReference>
<keyword evidence="3" id="KW-0808">Transferase</keyword>
<evidence type="ECO:0000313" key="9">
    <source>
        <dbReference type="Proteomes" id="UP000011632"/>
    </source>
</evidence>
<dbReference type="Pfam" id="PF02518">
    <property type="entry name" value="HATPase_c"/>
    <property type="match status" value="1"/>
</dbReference>
<dbReference type="PATRIC" id="fig|1227496.3.peg.1299"/>
<dbReference type="Gene3D" id="3.30.450.40">
    <property type="match status" value="1"/>
</dbReference>
<dbReference type="AlphaFoldDB" id="L9Y3T3"/>
<feature type="domain" description="PAS" evidence="7">
    <location>
        <begin position="203"/>
        <end position="250"/>
    </location>
</feature>
<dbReference type="Pfam" id="PF13185">
    <property type="entry name" value="GAF_2"/>
    <property type="match status" value="1"/>
</dbReference>
<dbReference type="InterPro" id="IPR000014">
    <property type="entry name" value="PAS"/>
</dbReference>
<dbReference type="Proteomes" id="UP000011632">
    <property type="component" value="Unassembled WGS sequence"/>
</dbReference>
<gene>
    <name evidence="8" type="ORF">C489_06428</name>
</gene>
<feature type="domain" description="Histidine kinase" evidence="6">
    <location>
        <begin position="498"/>
        <end position="696"/>
    </location>
</feature>
<name>L9Y3T3_9EURY</name>
<proteinExistence type="predicted"/>
<evidence type="ECO:0000256" key="3">
    <source>
        <dbReference type="ARBA" id="ARBA00022679"/>
    </source>
</evidence>
<evidence type="ECO:0000259" key="7">
    <source>
        <dbReference type="PROSITE" id="PS50112"/>
    </source>
</evidence>
<comment type="caution">
    <text evidence="8">The sequence shown here is derived from an EMBL/GenBank/DDBJ whole genome shotgun (WGS) entry which is preliminary data.</text>
</comment>
<accession>L9Y3T3</accession>
<dbReference type="STRING" id="1227496.C489_06428"/>
<organism evidence="8 9">
    <name type="scientific">Natrinema versiforme JCM 10478</name>
    <dbReference type="NCBI Taxonomy" id="1227496"/>
    <lineage>
        <taxon>Archaea</taxon>
        <taxon>Methanobacteriati</taxon>
        <taxon>Methanobacteriota</taxon>
        <taxon>Stenosarchaea group</taxon>
        <taxon>Halobacteria</taxon>
        <taxon>Halobacteriales</taxon>
        <taxon>Natrialbaceae</taxon>
        <taxon>Natrinema</taxon>
    </lineage>
</organism>
<dbReference type="PROSITE" id="PS50109">
    <property type="entry name" value="HIS_KIN"/>
    <property type="match status" value="1"/>
</dbReference>
<dbReference type="Pfam" id="PF08448">
    <property type="entry name" value="PAS_4"/>
    <property type="match status" value="1"/>
</dbReference>
<dbReference type="SMART" id="SM00388">
    <property type="entry name" value="HisKA"/>
    <property type="match status" value="1"/>
</dbReference>
<dbReference type="InterPro" id="IPR003661">
    <property type="entry name" value="HisK_dim/P_dom"/>
</dbReference>
<dbReference type="SUPFAM" id="SSF47384">
    <property type="entry name" value="Homodimeric domain of signal transducing histidine kinase"/>
    <property type="match status" value="1"/>
</dbReference>
<dbReference type="CDD" id="cd00082">
    <property type="entry name" value="HisKA"/>
    <property type="match status" value="1"/>
</dbReference>
<evidence type="ECO:0000313" key="8">
    <source>
        <dbReference type="EMBL" id="ELY68715.1"/>
    </source>
</evidence>
<dbReference type="NCBIfam" id="TIGR00229">
    <property type="entry name" value="sensory_box"/>
    <property type="match status" value="1"/>
</dbReference>
<protein>
    <recommendedName>
        <fullName evidence="2">histidine kinase</fullName>
        <ecNumber evidence="2">2.7.13.3</ecNumber>
    </recommendedName>
</protein>
<dbReference type="Gene3D" id="3.30.450.20">
    <property type="entry name" value="PAS domain"/>
    <property type="match status" value="2"/>
</dbReference>
<dbReference type="InterPro" id="IPR035965">
    <property type="entry name" value="PAS-like_dom_sf"/>
</dbReference>
<dbReference type="SMART" id="SM00091">
    <property type="entry name" value="PAS"/>
    <property type="match status" value="2"/>
</dbReference>
<dbReference type="Pfam" id="PF13426">
    <property type="entry name" value="PAS_9"/>
    <property type="match status" value="1"/>
</dbReference>
<feature type="domain" description="PAS" evidence="7">
    <location>
        <begin position="82"/>
        <end position="152"/>
    </location>
</feature>
<evidence type="ECO:0000256" key="4">
    <source>
        <dbReference type="ARBA" id="ARBA00022777"/>
    </source>
</evidence>
<dbReference type="PANTHER" id="PTHR43711:SF1">
    <property type="entry name" value="HISTIDINE KINASE 1"/>
    <property type="match status" value="1"/>
</dbReference>
<dbReference type="Gene3D" id="3.30.565.10">
    <property type="entry name" value="Histidine kinase-like ATPase, C-terminal domain"/>
    <property type="match status" value="1"/>
</dbReference>
<dbReference type="InterPro" id="IPR013656">
    <property type="entry name" value="PAS_4"/>
</dbReference>
<dbReference type="PANTHER" id="PTHR43711">
    <property type="entry name" value="TWO-COMPONENT HISTIDINE KINASE"/>
    <property type="match status" value="1"/>
</dbReference>
<dbReference type="InterPro" id="IPR003594">
    <property type="entry name" value="HATPase_dom"/>
</dbReference>
<comment type="catalytic activity">
    <reaction evidence="1">
        <text>ATP + protein L-histidine = ADP + protein N-phospho-L-histidine.</text>
        <dbReference type="EC" id="2.7.13.3"/>
    </reaction>
</comment>
<dbReference type="CDD" id="cd00130">
    <property type="entry name" value="PAS"/>
    <property type="match status" value="2"/>
</dbReference>
<dbReference type="Gene3D" id="1.10.287.130">
    <property type="match status" value="1"/>
</dbReference>
<dbReference type="SUPFAM" id="SSF55781">
    <property type="entry name" value="GAF domain-like"/>
    <property type="match status" value="1"/>
</dbReference>